<feature type="non-terminal residue" evidence="1">
    <location>
        <position position="44"/>
    </location>
</feature>
<dbReference type="EMBL" id="UINC01038203">
    <property type="protein sequence ID" value="SVB34864.1"/>
    <property type="molecule type" value="Genomic_DNA"/>
</dbReference>
<dbReference type="AlphaFoldDB" id="A0A382DA19"/>
<name>A0A382DA19_9ZZZZ</name>
<reference evidence="1" key="1">
    <citation type="submission" date="2018-05" db="EMBL/GenBank/DDBJ databases">
        <authorList>
            <person name="Lanie J.A."/>
            <person name="Ng W.-L."/>
            <person name="Kazmierczak K.M."/>
            <person name="Andrzejewski T.M."/>
            <person name="Davidsen T.M."/>
            <person name="Wayne K.J."/>
            <person name="Tettelin H."/>
            <person name="Glass J.I."/>
            <person name="Rusch D."/>
            <person name="Podicherti R."/>
            <person name="Tsui H.-C.T."/>
            <person name="Winkler M.E."/>
        </authorList>
    </citation>
    <scope>NUCLEOTIDE SEQUENCE</scope>
</reference>
<evidence type="ECO:0000313" key="1">
    <source>
        <dbReference type="EMBL" id="SVB34864.1"/>
    </source>
</evidence>
<organism evidence="1">
    <name type="scientific">marine metagenome</name>
    <dbReference type="NCBI Taxonomy" id="408172"/>
    <lineage>
        <taxon>unclassified sequences</taxon>
        <taxon>metagenomes</taxon>
        <taxon>ecological metagenomes</taxon>
    </lineage>
</organism>
<proteinExistence type="predicted"/>
<protein>
    <submittedName>
        <fullName evidence="1">Uncharacterized protein</fullName>
    </submittedName>
</protein>
<gene>
    <name evidence="1" type="ORF">METZ01_LOCUS187718</name>
</gene>
<sequence length="44" mass="4438">MGGLVRFSFGIVAKRFGALMLYGVGYYPGCTGIGLPAAGTLVVG</sequence>
<accession>A0A382DA19</accession>